<dbReference type="SUPFAM" id="SSF53756">
    <property type="entry name" value="UDP-Glycosyltransferase/glycogen phosphorylase"/>
    <property type="match status" value="1"/>
</dbReference>
<dbReference type="Proteomes" id="UP000183952">
    <property type="component" value="Unassembled WGS sequence"/>
</dbReference>
<dbReference type="STRING" id="1121331.SAMN02745248_02127"/>
<evidence type="ECO:0000313" key="2">
    <source>
        <dbReference type="EMBL" id="SHK23789.1"/>
    </source>
</evidence>
<dbReference type="OrthoDB" id="9794575at2"/>
<dbReference type="InterPro" id="IPR028098">
    <property type="entry name" value="Glyco_trans_4-like_N"/>
</dbReference>
<reference evidence="2 3" key="1">
    <citation type="submission" date="2016-11" db="EMBL/GenBank/DDBJ databases">
        <authorList>
            <person name="Jaros S."/>
            <person name="Januszkiewicz K."/>
            <person name="Wedrychowicz H."/>
        </authorList>
    </citation>
    <scope>NUCLEOTIDE SEQUENCE [LARGE SCALE GENOMIC DNA]</scope>
    <source>
        <strain evidence="2 3">DSM 3090</strain>
    </source>
</reference>
<protein>
    <recommendedName>
        <fullName evidence="1">Glycosyltransferase subfamily 4-like N-terminal domain-containing protein</fullName>
    </recommendedName>
</protein>
<gene>
    <name evidence="2" type="ORF">SAMN02745248_02127</name>
</gene>
<evidence type="ECO:0000259" key="1">
    <source>
        <dbReference type="Pfam" id="PF13439"/>
    </source>
</evidence>
<evidence type="ECO:0000313" key="3">
    <source>
        <dbReference type="Proteomes" id="UP000183952"/>
    </source>
</evidence>
<proteinExistence type="predicted"/>
<feature type="domain" description="Glycosyltransferase subfamily 4-like N-terminal" evidence="1">
    <location>
        <begin position="114"/>
        <end position="237"/>
    </location>
</feature>
<dbReference type="Gene3D" id="3.40.50.2000">
    <property type="entry name" value="Glycogen Phosphorylase B"/>
    <property type="match status" value="1"/>
</dbReference>
<dbReference type="RefSeq" id="WP_072904064.1">
    <property type="nucleotide sequence ID" value="NZ_FRAD01000018.1"/>
</dbReference>
<sequence length="435" mass="50673">MNILFIACYSPFINNSASIRTLYYLNNLVDIEGNSVTLLTVDFPKDSVYFDEYILSMLDKRVKVHSISGGKLFNKVMPRKVQGVVEKINGNKIQNSNREKIKRIIKSMKNTLVSPDMYYSWSKRASEYMVKLMAKENFQVIFSMHEPPSSHLCALRIKKCFKDIPWVQYYSDPWVRDPNRSSMPNLRKLREEKMEKEVVSMGDKFVFVSEGNRDEFIKLYNIPKENTYLVQRGFDINKYEEILKDNPPEGVKKNCINMVHTGEIFTKLRDVRPFIMALKELQKKNISLYNKLNIMFYGNIDDESIKSQLESVDKITVKKRVPYKEALAYMIHSEVLILLGNKNSNQIPGKIYDYYGTRNNIFVILGDEKDPVKSVTQGVEKCTVVNNNSEDILRGLNQVIKKVQDNRDSEPIMEYEWKNVTYKLNGILQEAARCM</sequence>
<name>A0A1M6QTZ2_9CLOT</name>
<dbReference type="AlphaFoldDB" id="A0A1M6QTZ2"/>
<organism evidence="2 3">
    <name type="scientific">Hathewaya proteolytica DSM 3090</name>
    <dbReference type="NCBI Taxonomy" id="1121331"/>
    <lineage>
        <taxon>Bacteria</taxon>
        <taxon>Bacillati</taxon>
        <taxon>Bacillota</taxon>
        <taxon>Clostridia</taxon>
        <taxon>Eubacteriales</taxon>
        <taxon>Clostridiaceae</taxon>
        <taxon>Hathewaya</taxon>
    </lineage>
</organism>
<dbReference type="Pfam" id="PF13439">
    <property type="entry name" value="Glyco_transf_4"/>
    <property type="match status" value="1"/>
</dbReference>
<dbReference type="EMBL" id="FRAD01000018">
    <property type="protein sequence ID" value="SHK23789.1"/>
    <property type="molecule type" value="Genomic_DNA"/>
</dbReference>
<keyword evidence="3" id="KW-1185">Reference proteome</keyword>
<accession>A0A1M6QTZ2</accession>